<name>A0ACB8UQS2_9EURO</name>
<protein>
    <submittedName>
        <fullName evidence="1">Uncharacterized protein</fullName>
    </submittedName>
</protein>
<sequence>MANNSPHTSLFTYTAGRWLRLDKAQRDARYVEFDFVALCEKVLSLCPSATSIKSFYKIEGGFSKVLILETDDGKRVVVKFPTSVVGPARHVTNSEVATITYLQRNTKIPIPAILDWSDDPANPIGAAYIILEHVGGVLLQEAWTDMPSHLKVKCTGAICSSVLPVSELDFPAYGSLYFSNASFLDDRSKKLLESDTRYCIGPHCRGSTYWDCNVGEPRHYTFSAPNRGPWCDLSSYAAALIDSGLARLPQADLPFLHQQNPPYQGTVDRHLKLLKLGRAVLPELVQHPDIKSNAAPMLFHPDLHKRNIFISEDDPTKITGIIDWQCASVEPAFYYADDSPDFAKVPAEGTPESADESLCSQAYEIGCALLAPRLGGARKIDETLLRPFRYCHRTWRDGFVPFTHELLQLRDSWQKLGFEKNCPIPALGPDEMSFYKEQLYTYNSMLELRQDMVETLGVEEDGWTSEARWEGVRQTYQYFYENIMANLEDDKQRKEAISMWPFDQPTTLQQPKQI</sequence>
<proteinExistence type="predicted"/>
<reference evidence="1" key="1">
    <citation type="journal article" date="2022" name="bioRxiv">
        <title>Population genetic analysis of Ophidiomyces ophidiicola, the causative agent of snake fungal disease, indicates recent introductions to the USA.</title>
        <authorList>
            <person name="Ladner J.T."/>
            <person name="Palmer J.M."/>
            <person name="Ettinger C.L."/>
            <person name="Stajich J.E."/>
            <person name="Farrell T.M."/>
            <person name="Glorioso B.M."/>
            <person name="Lawson B."/>
            <person name="Price S.J."/>
            <person name="Stengle A.G."/>
            <person name="Grear D.A."/>
            <person name="Lorch J.M."/>
        </authorList>
    </citation>
    <scope>NUCLEOTIDE SEQUENCE</scope>
    <source>
        <strain evidence="1">NWHC 24266-5</strain>
    </source>
</reference>
<gene>
    <name evidence="1" type="ORF">LOY88_005425</name>
</gene>
<accession>A0ACB8UQS2</accession>
<dbReference type="EMBL" id="JALBCA010000096">
    <property type="protein sequence ID" value="KAI2383191.1"/>
    <property type="molecule type" value="Genomic_DNA"/>
</dbReference>
<comment type="caution">
    <text evidence="1">The sequence shown here is derived from an EMBL/GenBank/DDBJ whole genome shotgun (WGS) entry which is preliminary data.</text>
</comment>
<evidence type="ECO:0000313" key="1">
    <source>
        <dbReference type="EMBL" id="KAI2383191.1"/>
    </source>
</evidence>
<organism evidence="1">
    <name type="scientific">Ophidiomyces ophidiicola</name>
    <dbReference type="NCBI Taxonomy" id="1387563"/>
    <lineage>
        <taxon>Eukaryota</taxon>
        <taxon>Fungi</taxon>
        <taxon>Dikarya</taxon>
        <taxon>Ascomycota</taxon>
        <taxon>Pezizomycotina</taxon>
        <taxon>Eurotiomycetes</taxon>
        <taxon>Eurotiomycetidae</taxon>
        <taxon>Onygenales</taxon>
        <taxon>Onygenaceae</taxon>
        <taxon>Ophidiomyces</taxon>
    </lineage>
</organism>